<dbReference type="EMBL" id="BMNI01000015">
    <property type="protein sequence ID" value="GGO93961.1"/>
    <property type="molecule type" value="Genomic_DNA"/>
</dbReference>
<gene>
    <name evidence="1" type="ORF">GCM10011584_33880</name>
</gene>
<dbReference type="SUPFAM" id="SSF160104">
    <property type="entry name" value="Acetoacetate decarboxylase-like"/>
    <property type="match status" value="1"/>
</dbReference>
<dbReference type="Pfam" id="PF06314">
    <property type="entry name" value="ADC"/>
    <property type="match status" value="1"/>
</dbReference>
<evidence type="ECO:0008006" key="3">
    <source>
        <dbReference type="Google" id="ProtNLM"/>
    </source>
</evidence>
<name>A0ABQ2NDM0_9ACTN</name>
<accession>A0ABQ2NDM0</accession>
<sequence length="234" mass="24825">MSGRVELTDVAGVPETRLLEAVASRLPPNASTAPWECRCEALVWAARGSRAAREALPPALAGSRALAVVGGFVRYADTPVGRYDEVLGLVASHRGLRPWGSVAFMAVDSEPSLVGGRSNWAMPKTLAAFEGEIASGATITGGGAGDLSWRVSAKPRVVGPPLPLRASVMARQQFPDGVVRASRLRNRGWFRPALVRVEVESDGPLPSWLRPGWHLGAVVDRMTFTLGAPRGEDG</sequence>
<keyword evidence="2" id="KW-1185">Reference proteome</keyword>
<dbReference type="InterPro" id="IPR023375">
    <property type="entry name" value="ADC_dom_sf"/>
</dbReference>
<proteinExistence type="predicted"/>
<evidence type="ECO:0000313" key="1">
    <source>
        <dbReference type="EMBL" id="GGO93961.1"/>
    </source>
</evidence>
<organism evidence="1 2">
    <name type="scientific">Nocardioides phosphati</name>
    <dbReference type="NCBI Taxonomy" id="1867775"/>
    <lineage>
        <taxon>Bacteria</taxon>
        <taxon>Bacillati</taxon>
        <taxon>Actinomycetota</taxon>
        <taxon>Actinomycetes</taxon>
        <taxon>Propionibacteriales</taxon>
        <taxon>Nocardioidaceae</taxon>
        <taxon>Nocardioides</taxon>
    </lineage>
</organism>
<dbReference type="Gene3D" id="2.40.400.10">
    <property type="entry name" value="Acetoacetate decarboxylase-like"/>
    <property type="match status" value="1"/>
</dbReference>
<protein>
    <recommendedName>
        <fullName evidence="3">Acetoacetate decarboxylase</fullName>
    </recommendedName>
</protein>
<dbReference type="InterPro" id="IPR010451">
    <property type="entry name" value="Acetoacetate_decarboxylase"/>
</dbReference>
<dbReference type="RefSeq" id="WP_188785232.1">
    <property type="nucleotide sequence ID" value="NZ_BMNI01000015.1"/>
</dbReference>
<comment type="caution">
    <text evidence="1">The sequence shown here is derived from an EMBL/GenBank/DDBJ whole genome shotgun (WGS) entry which is preliminary data.</text>
</comment>
<reference evidence="2" key="1">
    <citation type="journal article" date="2019" name="Int. J. Syst. Evol. Microbiol.">
        <title>The Global Catalogue of Microorganisms (GCM) 10K type strain sequencing project: providing services to taxonomists for standard genome sequencing and annotation.</title>
        <authorList>
            <consortium name="The Broad Institute Genomics Platform"/>
            <consortium name="The Broad Institute Genome Sequencing Center for Infectious Disease"/>
            <person name="Wu L."/>
            <person name="Ma J."/>
        </authorList>
    </citation>
    <scope>NUCLEOTIDE SEQUENCE [LARGE SCALE GENOMIC DNA]</scope>
    <source>
        <strain evidence="2">CGMCC 4.7371</strain>
    </source>
</reference>
<dbReference type="Proteomes" id="UP000655410">
    <property type="component" value="Unassembled WGS sequence"/>
</dbReference>
<evidence type="ECO:0000313" key="2">
    <source>
        <dbReference type="Proteomes" id="UP000655410"/>
    </source>
</evidence>